<protein>
    <submittedName>
        <fullName evidence="1">Uncharacterized protein</fullName>
    </submittedName>
</protein>
<keyword evidence="2" id="KW-1185">Reference proteome</keyword>
<evidence type="ECO:0000313" key="2">
    <source>
        <dbReference type="Proteomes" id="UP000784294"/>
    </source>
</evidence>
<dbReference type="OrthoDB" id="5865767at2759"/>
<reference evidence="1" key="1">
    <citation type="submission" date="2018-11" db="EMBL/GenBank/DDBJ databases">
        <authorList>
            <consortium name="Pathogen Informatics"/>
        </authorList>
    </citation>
    <scope>NUCLEOTIDE SEQUENCE</scope>
</reference>
<gene>
    <name evidence="1" type="ORF">PXEA_LOCUS34052</name>
</gene>
<dbReference type="AlphaFoldDB" id="A0A448XMY3"/>
<dbReference type="EMBL" id="CAAALY010265603">
    <property type="protein sequence ID" value="VEL40612.1"/>
    <property type="molecule type" value="Genomic_DNA"/>
</dbReference>
<accession>A0A448XMY3</accession>
<evidence type="ECO:0000313" key="1">
    <source>
        <dbReference type="EMBL" id="VEL40612.1"/>
    </source>
</evidence>
<comment type="caution">
    <text evidence="1">The sequence shown here is derived from an EMBL/GenBank/DDBJ whole genome shotgun (WGS) entry which is preliminary data.</text>
</comment>
<proteinExistence type="predicted"/>
<dbReference type="Proteomes" id="UP000784294">
    <property type="component" value="Unassembled WGS sequence"/>
</dbReference>
<sequence>MLAEHDTLGREISGYEPDFIRLMDFGRHVTEDKSDPQYMWLAQRLNGLSDSWEGLKTMYINRGNVLQHAVEAQTFFREATQADVILSRQDNFLSKEDLPVSNKNVMKSL</sequence>
<dbReference type="SUPFAM" id="SSF46966">
    <property type="entry name" value="Spectrin repeat"/>
    <property type="match status" value="1"/>
</dbReference>
<name>A0A448XMY3_9PLAT</name>
<organism evidence="1 2">
    <name type="scientific">Protopolystoma xenopodis</name>
    <dbReference type="NCBI Taxonomy" id="117903"/>
    <lineage>
        <taxon>Eukaryota</taxon>
        <taxon>Metazoa</taxon>
        <taxon>Spiralia</taxon>
        <taxon>Lophotrochozoa</taxon>
        <taxon>Platyhelminthes</taxon>
        <taxon>Monogenea</taxon>
        <taxon>Polyopisthocotylea</taxon>
        <taxon>Polystomatidea</taxon>
        <taxon>Polystomatidae</taxon>
        <taxon>Protopolystoma</taxon>
    </lineage>
</organism>
<dbReference type="Gene3D" id="1.20.58.60">
    <property type="match status" value="1"/>
</dbReference>